<keyword evidence="1" id="KW-0732">Signal</keyword>
<gene>
    <name evidence="2" type="ORF">JoomaDRAFT_2879</name>
</gene>
<dbReference type="STRING" id="926559.JoomaDRAFT_2879"/>
<protein>
    <recommendedName>
        <fullName evidence="4">DUF1735 domain-containing protein</fullName>
    </recommendedName>
</protein>
<organism evidence="2 3">
    <name type="scientific">Galbibacter orientalis DSM 19592</name>
    <dbReference type="NCBI Taxonomy" id="926559"/>
    <lineage>
        <taxon>Bacteria</taxon>
        <taxon>Pseudomonadati</taxon>
        <taxon>Bacteroidota</taxon>
        <taxon>Flavobacteriia</taxon>
        <taxon>Flavobacteriales</taxon>
        <taxon>Flavobacteriaceae</taxon>
        <taxon>Galbibacter</taxon>
    </lineage>
</organism>
<evidence type="ECO:0008006" key="4">
    <source>
        <dbReference type="Google" id="ProtNLM"/>
    </source>
</evidence>
<keyword evidence="3" id="KW-1185">Reference proteome</keyword>
<evidence type="ECO:0000313" key="3">
    <source>
        <dbReference type="Proteomes" id="UP000004690"/>
    </source>
</evidence>
<reference evidence="2 3" key="1">
    <citation type="submission" date="2012-02" db="EMBL/GenBank/DDBJ databases">
        <title>Improved High-Quality Draft genome of Joostella marina DSM 19592.</title>
        <authorList>
            <consortium name="US DOE Joint Genome Institute (JGI-PGF)"/>
            <person name="Lucas S."/>
            <person name="Copeland A."/>
            <person name="Lapidus A."/>
            <person name="Bruce D."/>
            <person name="Goodwin L."/>
            <person name="Pitluck S."/>
            <person name="Peters L."/>
            <person name="Chertkov O."/>
            <person name="Ovchinnikova G."/>
            <person name="Kyrpides N."/>
            <person name="Mavromatis K."/>
            <person name="Detter J.C."/>
            <person name="Han C."/>
            <person name="Land M."/>
            <person name="Hauser L."/>
            <person name="Markowitz V."/>
            <person name="Cheng J.-F."/>
            <person name="Hugenholtz P."/>
            <person name="Woyke T."/>
            <person name="Wu D."/>
            <person name="Tindall B."/>
            <person name="Brambilla E."/>
            <person name="Klenk H.-P."/>
            <person name="Eisen J.A."/>
        </authorList>
    </citation>
    <scope>NUCLEOTIDE SEQUENCE [LARGE SCALE GENOMIC DNA]</scope>
    <source>
        <strain evidence="2 3">DSM 19592</strain>
    </source>
</reference>
<evidence type="ECO:0000256" key="1">
    <source>
        <dbReference type="SAM" id="SignalP"/>
    </source>
</evidence>
<dbReference type="HOGENOM" id="CLU_123801_0_0_10"/>
<dbReference type="AlphaFoldDB" id="I3C897"/>
<dbReference type="Proteomes" id="UP000004690">
    <property type="component" value="Unassembled WGS sequence"/>
</dbReference>
<evidence type="ECO:0000313" key="2">
    <source>
        <dbReference type="EMBL" id="EIJ39840.1"/>
    </source>
</evidence>
<sequence>MLLLTKKYSPYFLFILSSFFMLSCVKDVDFDQAETLKIESVVDVSLLYFDLQASQVGFIPNNDVNPYSVQDTTKLEIFSKPFLEENLKEATFDFEFLNSIPRIFNAKIVLYDNAYNELDEIEILVDSPKITNTTSYNETEIQKIKNMAYMGIELMLMPGAPMLDPNSSGELLLKSSGTFFMSIDAD</sequence>
<dbReference type="EMBL" id="JH651379">
    <property type="protein sequence ID" value="EIJ39840.1"/>
    <property type="molecule type" value="Genomic_DNA"/>
</dbReference>
<accession>I3C897</accession>
<name>I3C897_9FLAO</name>
<dbReference type="PROSITE" id="PS51257">
    <property type="entry name" value="PROKAR_LIPOPROTEIN"/>
    <property type="match status" value="1"/>
</dbReference>
<feature type="chain" id="PRO_5003668947" description="DUF1735 domain-containing protein" evidence="1">
    <location>
        <begin position="24"/>
        <end position="186"/>
    </location>
</feature>
<feature type="signal peptide" evidence="1">
    <location>
        <begin position="1"/>
        <end position="23"/>
    </location>
</feature>
<proteinExistence type="predicted"/>